<organism evidence="1">
    <name type="scientific">Brugia malayi</name>
    <name type="common">Filarial nematode worm</name>
    <dbReference type="NCBI Taxonomy" id="6279"/>
    <lineage>
        <taxon>Eukaryota</taxon>
        <taxon>Metazoa</taxon>
        <taxon>Ecdysozoa</taxon>
        <taxon>Nematoda</taxon>
        <taxon>Chromadorea</taxon>
        <taxon>Rhabditida</taxon>
        <taxon>Spirurina</taxon>
        <taxon>Spiruromorpha</taxon>
        <taxon>Filarioidea</taxon>
        <taxon>Onchocercidae</taxon>
        <taxon>Brugia</taxon>
    </lineage>
</organism>
<dbReference type="AlphaFoldDB" id="A0A1I9G4X3"/>
<gene>
    <name evidence="1" type="primary">Bm685</name>
    <name evidence="1" type="ORF">BM_Bm685</name>
</gene>
<name>A0A1I9G4X3_BRUMA</name>
<evidence type="ECO:0000313" key="1">
    <source>
        <dbReference type="EMBL" id="CDQ00567.1"/>
    </source>
</evidence>
<reference evidence="1" key="2">
    <citation type="submission" date="2012-12" db="EMBL/GenBank/DDBJ databases">
        <authorList>
            <consortium name="WormBase Consortium"/>
            <person name="Ghedin E."/>
            <person name="Paulini M."/>
        </authorList>
    </citation>
    <scope>NUCLEOTIDE SEQUENCE</scope>
    <source>
        <strain evidence="1">FR3</strain>
    </source>
</reference>
<sequence>MKSRCYSQTQYLFVSKLCYYEQISLYNLETLTKKKKEKSALAPSHILPSIISYKF</sequence>
<proteinExistence type="predicted"/>
<accession>A0A1I9G4X3</accession>
<reference evidence="1" key="1">
    <citation type="journal article" date="2007" name="Science">
        <title>Draft genome of the filarial nematode parasite Brugia malayi.</title>
        <authorList>
            <person name="Ghedin E."/>
            <person name="Wang S."/>
            <person name="Spiro D."/>
            <person name="Caler E."/>
            <person name="Zhao Q."/>
            <person name="Crabtree J."/>
            <person name="Allen J.E."/>
            <person name="Delcher A.L."/>
            <person name="Guiliano D.B."/>
            <person name="Miranda-Saavedra D."/>
            <person name="Angiuoli S.V."/>
            <person name="Creasy T."/>
            <person name="Amedeo P."/>
            <person name="Haas B."/>
            <person name="El-Sayed N.M."/>
            <person name="Wortman J.R."/>
            <person name="Feldblyum T."/>
            <person name="Tallon L."/>
            <person name="Schatz M."/>
            <person name="Shumway M."/>
            <person name="Koo H."/>
            <person name="Salzberg S.L."/>
            <person name="Schobel S."/>
            <person name="Pertea M."/>
            <person name="Pop M."/>
            <person name="White O."/>
            <person name="Barton G.J."/>
            <person name="Carlow C.K."/>
            <person name="Crawford M.J."/>
            <person name="Daub J."/>
            <person name="Dimmic M.W."/>
            <person name="Estes C.F."/>
            <person name="Foster J.M."/>
            <person name="Ganatra M."/>
            <person name="Gregory W.F."/>
            <person name="Johnson N.M."/>
            <person name="Jin J."/>
            <person name="Komuniecki R."/>
            <person name="Korf I."/>
            <person name="Kumar S."/>
            <person name="Laney S."/>
            <person name="Li B.W."/>
            <person name="Li W."/>
            <person name="Lindblom T.H."/>
            <person name="Lustigman S."/>
            <person name="Ma D."/>
            <person name="Maina C.V."/>
            <person name="Martin D.M."/>
            <person name="McCarter J.P."/>
            <person name="McReynolds L."/>
            <person name="Mitreva M."/>
            <person name="Nutman T.B."/>
            <person name="Parkinson J."/>
            <person name="Peregrin-Alvarez J.M."/>
            <person name="Poole C."/>
            <person name="Ren Q."/>
            <person name="Saunders L."/>
            <person name="Sluder A.E."/>
            <person name="Smith K."/>
            <person name="Stanke M."/>
            <person name="Unnasch T.R."/>
            <person name="Ware J."/>
            <person name="Wei A.D."/>
            <person name="Weil G."/>
            <person name="Williams D.J."/>
            <person name="Zhang Y."/>
            <person name="Williams S.A."/>
            <person name="Fraser-Liggett C."/>
            <person name="Slatko B."/>
            <person name="Blaxter M.L."/>
            <person name="Scott A.L."/>
        </authorList>
    </citation>
    <scope>NUCLEOTIDE SEQUENCE</scope>
    <source>
        <strain evidence="1">FR3</strain>
    </source>
</reference>
<dbReference type="EMBL" id="LN857014">
    <property type="protein sequence ID" value="CDQ00567.1"/>
    <property type="molecule type" value="Genomic_DNA"/>
</dbReference>
<protein>
    <submittedName>
        <fullName evidence="1">Bm685</fullName>
    </submittedName>
</protein>